<dbReference type="EMBL" id="KV419431">
    <property type="protein sequence ID" value="KZS88973.1"/>
    <property type="molecule type" value="Genomic_DNA"/>
</dbReference>
<dbReference type="Pfam" id="PF00339">
    <property type="entry name" value="Arrestin_N"/>
    <property type="match status" value="1"/>
</dbReference>
<protein>
    <recommendedName>
        <fullName evidence="1">Arrestin-like N-terminal domain-containing protein</fullName>
    </recommendedName>
</protein>
<dbReference type="InterPro" id="IPR050357">
    <property type="entry name" value="Arrestin_domain-protein"/>
</dbReference>
<feature type="domain" description="Arrestin-like N-terminal" evidence="1">
    <location>
        <begin position="22"/>
        <end position="147"/>
    </location>
</feature>
<dbReference type="OrthoDB" id="2742096at2759"/>
<accession>A0A164PRL1</accession>
<sequence length="399" mass="44476">MLKIGFGRAISGGPSNEGQDGISLDYDKRLKKPGSIVSGVVKLDLGIVGQKGIEDVTVELVGIVKTRVVVQRGDTAVTYRSRSIFLSQSSPLWSKSSLPSTSLVGYTSLPFTFTLPPESRSLPPSYTFSAYRINGSVQYYIKITGRKAAWYKFNVRIYAPFPFLPYDENPPPAMDIAARRFVRDEVLMRKGVLFGGQAKVEGRITLPDISSLPLFRDIPITIHVRTQSKPLPTSSSLDPSTFTFPLPPLTPDTVELNMQCITFVNARGHTRERITEFEGMGGFGKAGGAERAKVRVDAGQVIWIPEGGRGEKREAKEGRWCQDVTFNSTMKLTCPPSFDMGILRIRVRLTPRSSPSLITYPSFDVRVVRPRDEGHLPRPGKYIQARYQSSYYLLRNLFQ</sequence>
<gene>
    <name evidence="2" type="ORF">SISNIDRAFT_459182</name>
</gene>
<evidence type="ECO:0000313" key="2">
    <source>
        <dbReference type="EMBL" id="KZS88973.1"/>
    </source>
</evidence>
<dbReference type="InterPro" id="IPR011021">
    <property type="entry name" value="Arrestin-like_N"/>
</dbReference>
<dbReference type="AlphaFoldDB" id="A0A164PRL1"/>
<dbReference type="Proteomes" id="UP000076722">
    <property type="component" value="Unassembled WGS sequence"/>
</dbReference>
<dbReference type="PANTHER" id="PTHR11188">
    <property type="entry name" value="ARRESTIN DOMAIN CONTAINING PROTEIN"/>
    <property type="match status" value="1"/>
</dbReference>
<evidence type="ECO:0000259" key="1">
    <source>
        <dbReference type="Pfam" id="PF00339"/>
    </source>
</evidence>
<dbReference type="InterPro" id="IPR014752">
    <property type="entry name" value="Arrestin-like_C"/>
</dbReference>
<keyword evidence="3" id="KW-1185">Reference proteome</keyword>
<name>A0A164PRL1_9AGAM</name>
<evidence type="ECO:0000313" key="3">
    <source>
        <dbReference type="Proteomes" id="UP000076722"/>
    </source>
</evidence>
<reference evidence="2 3" key="1">
    <citation type="journal article" date="2016" name="Mol. Biol. Evol.">
        <title>Comparative Genomics of Early-Diverging Mushroom-Forming Fungi Provides Insights into the Origins of Lignocellulose Decay Capabilities.</title>
        <authorList>
            <person name="Nagy L.G."/>
            <person name="Riley R."/>
            <person name="Tritt A."/>
            <person name="Adam C."/>
            <person name="Daum C."/>
            <person name="Floudas D."/>
            <person name="Sun H."/>
            <person name="Yadav J.S."/>
            <person name="Pangilinan J."/>
            <person name="Larsson K.H."/>
            <person name="Matsuura K."/>
            <person name="Barry K."/>
            <person name="Labutti K."/>
            <person name="Kuo R."/>
            <person name="Ohm R.A."/>
            <person name="Bhattacharya S.S."/>
            <person name="Shirouzu T."/>
            <person name="Yoshinaga Y."/>
            <person name="Martin F.M."/>
            <person name="Grigoriev I.V."/>
            <person name="Hibbett D.S."/>
        </authorList>
    </citation>
    <scope>NUCLEOTIDE SEQUENCE [LARGE SCALE GENOMIC DNA]</scope>
    <source>
        <strain evidence="2 3">HHB9708</strain>
    </source>
</reference>
<proteinExistence type="predicted"/>
<organism evidence="2 3">
    <name type="scientific">Sistotremastrum niveocremeum HHB9708</name>
    <dbReference type="NCBI Taxonomy" id="1314777"/>
    <lineage>
        <taxon>Eukaryota</taxon>
        <taxon>Fungi</taxon>
        <taxon>Dikarya</taxon>
        <taxon>Basidiomycota</taxon>
        <taxon>Agaricomycotina</taxon>
        <taxon>Agaricomycetes</taxon>
        <taxon>Sistotremastrales</taxon>
        <taxon>Sistotremastraceae</taxon>
        <taxon>Sertulicium</taxon>
        <taxon>Sertulicium niveocremeum</taxon>
    </lineage>
</organism>
<dbReference type="PANTHER" id="PTHR11188:SF17">
    <property type="entry name" value="FI21816P1"/>
    <property type="match status" value="1"/>
</dbReference>
<dbReference type="GO" id="GO:0005737">
    <property type="term" value="C:cytoplasm"/>
    <property type="evidence" value="ECO:0007669"/>
    <property type="project" value="TreeGrafter"/>
</dbReference>
<dbReference type="GO" id="GO:0015031">
    <property type="term" value="P:protein transport"/>
    <property type="evidence" value="ECO:0007669"/>
    <property type="project" value="TreeGrafter"/>
</dbReference>
<dbReference type="Gene3D" id="2.60.40.640">
    <property type="match status" value="1"/>
</dbReference>